<evidence type="ECO:0000256" key="1">
    <source>
        <dbReference type="ARBA" id="ARBA00004141"/>
    </source>
</evidence>
<dbReference type="OrthoDB" id="415460at2759"/>
<dbReference type="Pfam" id="PF00520">
    <property type="entry name" value="Ion_trans"/>
    <property type="match status" value="1"/>
</dbReference>
<evidence type="ECO:0000256" key="5">
    <source>
        <dbReference type="ARBA" id="ARBA00022826"/>
    </source>
</evidence>
<dbReference type="AlphaFoldDB" id="A0A817XFT6"/>
<dbReference type="EMBL" id="CAJNXB010004275">
    <property type="protein sequence ID" value="CAF3367360.1"/>
    <property type="molecule type" value="Genomic_DNA"/>
</dbReference>
<dbReference type="InterPro" id="IPR000210">
    <property type="entry name" value="BTB/POZ_dom"/>
</dbReference>
<dbReference type="GO" id="GO:0008076">
    <property type="term" value="C:voltage-gated potassium channel complex"/>
    <property type="evidence" value="ECO:0007669"/>
    <property type="project" value="InterPro"/>
</dbReference>
<keyword evidence="9" id="KW-0406">Ion transport</keyword>
<feature type="transmembrane region" description="Helical" evidence="12">
    <location>
        <begin position="376"/>
        <end position="395"/>
    </location>
</feature>
<dbReference type="GO" id="GO:0005251">
    <property type="term" value="F:delayed rectifier potassium channel activity"/>
    <property type="evidence" value="ECO:0007669"/>
    <property type="project" value="TreeGrafter"/>
</dbReference>
<dbReference type="PRINTS" id="PR00169">
    <property type="entry name" value="KCHANNEL"/>
</dbReference>
<keyword evidence="6" id="KW-0851">Voltage-gated channel</keyword>
<evidence type="ECO:0000313" key="15">
    <source>
        <dbReference type="Proteomes" id="UP000663825"/>
    </source>
</evidence>
<dbReference type="InterPro" id="IPR027359">
    <property type="entry name" value="Volt_channel_dom_sf"/>
</dbReference>
<name>A0A817XFT6_9BILA</name>
<dbReference type="GO" id="GO:0045211">
    <property type="term" value="C:postsynaptic membrane"/>
    <property type="evidence" value="ECO:0007669"/>
    <property type="project" value="TreeGrafter"/>
</dbReference>
<evidence type="ECO:0000256" key="2">
    <source>
        <dbReference type="ARBA" id="ARBA00022448"/>
    </source>
</evidence>
<dbReference type="GO" id="GO:0032590">
    <property type="term" value="C:dendrite membrane"/>
    <property type="evidence" value="ECO:0007669"/>
    <property type="project" value="TreeGrafter"/>
</dbReference>
<dbReference type="InterPro" id="IPR003968">
    <property type="entry name" value="K_chnl_volt-dep_Kv"/>
</dbReference>
<reference evidence="14" key="1">
    <citation type="submission" date="2021-02" db="EMBL/GenBank/DDBJ databases">
        <authorList>
            <person name="Nowell W R."/>
        </authorList>
    </citation>
    <scope>NUCLEOTIDE SEQUENCE</scope>
</reference>
<keyword evidence="11" id="KW-0407">Ion channel</keyword>
<comment type="caution">
    <text evidence="14">The sequence shown here is derived from an EMBL/GenBank/DDBJ whole genome shotgun (WGS) entry which is preliminary data.</text>
</comment>
<keyword evidence="7" id="KW-0630">Potassium</keyword>
<dbReference type="PANTHER" id="PTHR11537:SF252">
    <property type="entry name" value="POTASSIUM VOLTAGE-GATED CHANNEL PROTEIN SHAW"/>
    <property type="match status" value="1"/>
</dbReference>
<organism evidence="14 15">
    <name type="scientific">Rotaria socialis</name>
    <dbReference type="NCBI Taxonomy" id="392032"/>
    <lineage>
        <taxon>Eukaryota</taxon>
        <taxon>Metazoa</taxon>
        <taxon>Spiralia</taxon>
        <taxon>Gnathifera</taxon>
        <taxon>Rotifera</taxon>
        <taxon>Eurotatoria</taxon>
        <taxon>Bdelloidea</taxon>
        <taxon>Philodinida</taxon>
        <taxon>Philodinidae</taxon>
        <taxon>Rotaria</taxon>
    </lineage>
</organism>
<dbReference type="Proteomes" id="UP000663825">
    <property type="component" value="Unassembled WGS sequence"/>
</dbReference>
<dbReference type="Gene3D" id="1.20.120.350">
    <property type="entry name" value="Voltage-gated potassium channels. Chain C"/>
    <property type="match status" value="1"/>
</dbReference>
<keyword evidence="8 12" id="KW-1133">Transmembrane helix</keyword>
<evidence type="ECO:0000256" key="10">
    <source>
        <dbReference type="ARBA" id="ARBA00023136"/>
    </source>
</evidence>
<dbReference type="InterPro" id="IPR003131">
    <property type="entry name" value="T1-type_BTB"/>
</dbReference>
<dbReference type="Gene3D" id="3.30.710.10">
    <property type="entry name" value="Potassium Channel Kv1.1, Chain A"/>
    <property type="match status" value="1"/>
</dbReference>
<dbReference type="SUPFAM" id="SSF54695">
    <property type="entry name" value="POZ domain"/>
    <property type="match status" value="1"/>
</dbReference>
<keyword evidence="4 12" id="KW-0812">Transmembrane</keyword>
<dbReference type="InterPro" id="IPR011333">
    <property type="entry name" value="SKP1/BTB/POZ_sf"/>
</dbReference>
<dbReference type="GO" id="GO:0043679">
    <property type="term" value="C:axon terminus"/>
    <property type="evidence" value="ECO:0007669"/>
    <property type="project" value="TreeGrafter"/>
</dbReference>
<evidence type="ECO:0000259" key="13">
    <source>
        <dbReference type="SMART" id="SM00225"/>
    </source>
</evidence>
<keyword evidence="2" id="KW-0813">Transport</keyword>
<dbReference type="FunFam" id="3.30.710.10:FF:000020">
    <property type="entry name" value="Potassium voltage-gated channel protein Shaw"/>
    <property type="match status" value="1"/>
</dbReference>
<accession>A0A817XFT6</accession>
<evidence type="ECO:0000256" key="12">
    <source>
        <dbReference type="SAM" id="Phobius"/>
    </source>
</evidence>
<dbReference type="PANTHER" id="PTHR11537">
    <property type="entry name" value="VOLTAGE-GATED POTASSIUM CHANNEL"/>
    <property type="match status" value="1"/>
</dbReference>
<feature type="domain" description="BTB" evidence="13">
    <location>
        <begin position="20"/>
        <end position="119"/>
    </location>
</feature>
<keyword evidence="5" id="KW-0631">Potassium channel</keyword>
<evidence type="ECO:0000256" key="8">
    <source>
        <dbReference type="ARBA" id="ARBA00022989"/>
    </source>
</evidence>
<protein>
    <recommendedName>
        <fullName evidence="13">BTB domain-containing protein</fullName>
    </recommendedName>
</protein>
<dbReference type="InterPro" id="IPR003974">
    <property type="entry name" value="K_chnl_volt-dep_Kv3"/>
</dbReference>
<keyword evidence="10 12" id="KW-0472">Membrane</keyword>
<comment type="subcellular location">
    <subcellularLocation>
        <location evidence="1">Membrane</location>
        <topology evidence="1">Multi-pass membrane protein</topology>
    </subcellularLocation>
</comment>
<dbReference type="SUPFAM" id="SSF81324">
    <property type="entry name" value="Voltage-gated potassium channels"/>
    <property type="match status" value="1"/>
</dbReference>
<dbReference type="PRINTS" id="PR01498">
    <property type="entry name" value="SHAWCHANNEL"/>
</dbReference>
<dbReference type="SMART" id="SM00225">
    <property type="entry name" value="BTB"/>
    <property type="match status" value="1"/>
</dbReference>
<evidence type="ECO:0000256" key="3">
    <source>
        <dbReference type="ARBA" id="ARBA00022538"/>
    </source>
</evidence>
<dbReference type="InterPro" id="IPR005821">
    <property type="entry name" value="Ion_trans_dom"/>
</dbReference>
<dbReference type="PRINTS" id="PR01491">
    <property type="entry name" value="KVCHANNEL"/>
</dbReference>
<gene>
    <name evidence="14" type="ORF">TIS948_LOCUS24735</name>
</gene>
<dbReference type="InterPro" id="IPR028325">
    <property type="entry name" value="VG_K_chnl"/>
</dbReference>
<evidence type="ECO:0000256" key="6">
    <source>
        <dbReference type="ARBA" id="ARBA00022882"/>
    </source>
</evidence>
<dbReference type="GO" id="GO:0042734">
    <property type="term" value="C:presynaptic membrane"/>
    <property type="evidence" value="ECO:0007669"/>
    <property type="project" value="TreeGrafter"/>
</dbReference>
<feature type="transmembrane region" description="Helical" evidence="12">
    <location>
        <begin position="184"/>
        <end position="206"/>
    </location>
</feature>
<evidence type="ECO:0000256" key="9">
    <source>
        <dbReference type="ARBA" id="ARBA00023065"/>
    </source>
</evidence>
<dbReference type="GO" id="GO:0001508">
    <property type="term" value="P:action potential"/>
    <property type="evidence" value="ECO:0007669"/>
    <property type="project" value="TreeGrafter"/>
</dbReference>
<dbReference type="Pfam" id="PF02214">
    <property type="entry name" value="BTB_2"/>
    <property type="match status" value="1"/>
</dbReference>
<evidence type="ECO:0000256" key="7">
    <source>
        <dbReference type="ARBA" id="ARBA00022958"/>
    </source>
</evidence>
<feature type="transmembrane region" description="Helical" evidence="12">
    <location>
        <begin position="273"/>
        <end position="296"/>
    </location>
</feature>
<keyword evidence="3" id="KW-0633">Potassium transport</keyword>
<feature type="transmembrane region" description="Helical" evidence="12">
    <location>
        <begin position="343"/>
        <end position="364"/>
    </location>
</feature>
<sequence>MASVRLDQFLEPLSSSGNDSRIILNVGGTRFETQRTTLKKLPATRLSKLTAQLSHYDPILNEYFFDRHPGVFSQILNYYRTGRLHYPTNVCGPLFEDELNYWGIQREEVEPCRWMTYTTHRSIQETLQVLDSLDLDTVRSTHEDTIKKYDWENDPCVISTDQLPVRKRLISIIWQLFEEPRSSIMAKMIAVISIFFIILSIALFVLRTLPAFEIAKYDVITVYTNNNLTERIIVHNSQQHEIISGFDNLEWICNSWFVFEITLRFLVAPSKRAFCTSIVNWIDFLGTFFFFSTYMIDDFFRFDGYNAALDFLSTIRVARMFKLCNLHLGLKVIVTSMPYSSSVLSLLIFFFFLAITIAGSIMYYVERLSHSPDNQIMSIVEGIWLTISTISTLVFGDIVPKPLPGMIFGAIITIVGVLVIDLPMPIIVETFDNFNSHLQATQQLRKLRRRITPAAIPRKVIPLMPTSEHEFGYQHRSLIMR</sequence>
<feature type="transmembrane region" description="Helical" evidence="12">
    <location>
        <begin position="407"/>
        <end position="428"/>
    </location>
</feature>
<dbReference type="Gene3D" id="1.10.287.70">
    <property type="match status" value="1"/>
</dbReference>
<evidence type="ECO:0000256" key="4">
    <source>
        <dbReference type="ARBA" id="ARBA00022692"/>
    </source>
</evidence>
<evidence type="ECO:0000256" key="11">
    <source>
        <dbReference type="ARBA" id="ARBA00023303"/>
    </source>
</evidence>
<dbReference type="GO" id="GO:0051260">
    <property type="term" value="P:protein homooligomerization"/>
    <property type="evidence" value="ECO:0007669"/>
    <property type="project" value="InterPro"/>
</dbReference>
<evidence type="ECO:0000313" key="14">
    <source>
        <dbReference type="EMBL" id="CAF3367360.1"/>
    </source>
</evidence>
<dbReference type="GO" id="GO:0032809">
    <property type="term" value="C:neuronal cell body membrane"/>
    <property type="evidence" value="ECO:0007669"/>
    <property type="project" value="TreeGrafter"/>
</dbReference>
<proteinExistence type="predicted"/>